<evidence type="ECO:0000313" key="6">
    <source>
        <dbReference type="EMBL" id="MBB3186341.1"/>
    </source>
</evidence>
<dbReference type="SUPFAM" id="SSF53448">
    <property type="entry name" value="Nucleotide-diphospho-sugar transferases"/>
    <property type="match status" value="1"/>
</dbReference>
<dbReference type="Proteomes" id="UP000544222">
    <property type="component" value="Unassembled WGS sequence"/>
</dbReference>
<evidence type="ECO:0000313" key="7">
    <source>
        <dbReference type="Proteomes" id="UP000544222"/>
    </source>
</evidence>
<keyword evidence="2" id="KW-0328">Glycosyltransferase</keyword>
<dbReference type="Pfam" id="PF00535">
    <property type="entry name" value="Glycos_transf_2"/>
    <property type="match status" value="1"/>
</dbReference>
<evidence type="ECO:0000259" key="5">
    <source>
        <dbReference type="Pfam" id="PF00535"/>
    </source>
</evidence>
<comment type="similarity">
    <text evidence="1">Belongs to the glycosyltransferase 2 family.</text>
</comment>
<evidence type="ECO:0000256" key="1">
    <source>
        <dbReference type="ARBA" id="ARBA00006739"/>
    </source>
</evidence>
<evidence type="ECO:0000256" key="2">
    <source>
        <dbReference type="ARBA" id="ARBA00022676"/>
    </source>
</evidence>
<feature type="domain" description="Glycosyltransferase 2-like" evidence="5">
    <location>
        <begin position="60"/>
        <end position="224"/>
    </location>
</feature>
<dbReference type="PANTHER" id="PTHR43630:SF1">
    <property type="entry name" value="POLY-BETA-1,6-N-ACETYL-D-GLUCOSAMINE SYNTHASE"/>
    <property type="match status" value="1"/>
</dbReference>
<gene>
    <name evidence="6" type="ORF">FHX64_000504</name>
</gene>
<name>A0A7W5DNX7_9PORP</name>
<keyword evidence="4" id="KW-0812">Transmembrane</keyword>
<keyword evidence="3 6" id="KW-0808">Transferase</keyword>
<dbReference type="InterPro" id="IPR029044">
    <property type="entry name" value="Nucleotide-diphossugar_trans"/>
</dbReference>
<evidence type="ECO:0000256" key="4">
    <source>
        <dbReference type="SAM" id="Phobius"/>
    </source>
</evidence>
<feature type="transmembrane region" description="Helical" evidence="4">
    <location>
        <begin position="355"/>
        <end position="375"/>
    </location>
</feature>
<dbReference type="Gene3D" id="3.90.550.10">
    <property type="entry name" value="Spore Coat Polysaccharide Biosynthesis Protein SpsA, Chain A"/>
    <property type="match status" value="1"/>
</dbReference>
<keyword evidence="4" id="KW-1133">Transmembrane helix</keyword>
<dbReference type="EMBL" id="JACHYB010000001">
    <property type="protein sequence ID" value="MBB3186341.1"/>
    <property type="molecule type" value="Genomic_DNA"/>
</dbReference>
<keyword evidence="4" id="KW-0472">Membrane</keyword>
<dbReference type="AlphaFoldDB" id="A0A7W5DNX7"/>
<proteinExistence type="inferred from homology"/>
<protein>
    <submittedName>
        <fullName evidence="6">Cellulose synthase/poly-beta-1,6-N-acetylglucosamine synthase-like glycosyltransferase</fullName>
    </submittedName>
</protein>
<dbReference type="GO" id="GO:0016757">
    <property type="term" value="F:glycosyltransferase activity"/>
    <property type="evidence" value="ECO:0007669"/>
    <property type="project" value="UniProtKB-KW"/>
</dbReference>
<evidence type="ECO:0000256" key="3">
    <source>
        <dbReference type="ARBA" id="ARBA00022679"/>
    </source>
</evidence>
<dbReference type="PANTHER" id="PTHR43630">
    <property type="entry name" value="POLY-BETA-1,6-N-ACETYL-D-GLUCOSAMINE SYNTHASE"/>
    <property type="match status" value="1"/>
</dbReference>
<dbReference type="InterPro" id="IPR001173">
    <property type="entry name" value="Glyco_trans_2-like"/>
</dbReference>
<organism evidence="6 7">
    <name type="scientific">Microbacter margulisiae</name>
    <dbReference type="NCBI Taxonomy" id="1350067"/>
    <lineage>
        <taxon>Bacteria</taxon>
        <taxon>Pseudomonadati</taxon>
        <taxon>Bacteroidota</taxon>
        <taxon>Bacteroidia</taxon>
        <taxon>Bacteroidales</taxon>
        <taxon>Porphyromonadaceae</taxon>
        <taxon>Microbacter</taxon>
    </lineage>
</organism>
<comment type="caution">
    <text evidence="6">The sequence shown here is derived from an EMBL/GenBank/DDBJ whole genome shotgun (WGS) entry which is preliminary data.</text>
</comment>
<reference evidence="6 7" key="1">
    <citation type="submission" date="2020-08" db="EMBL/GenBank/DDBJ databases">
        <title>Genomic Encyclopedia of Type Strains, Phase IV (KMG-IV): sequencing the most valuable type-strain genomes for metagenomic binning, comparative biology and taxonomic classification.</title>
        <authorList>
            <person name="Goeker M."/>
        </authorList>
    </citation>
    <scope>NUCLEOTIDE SEQUENCE [LARGE SCALE GENOMIC DNA]</scope>
    <source>
        <strain evidence="6 7">DSM 27471</strain>
    </source>
</reference>
<sequence length="385" mass="44787">MNFLLPEQWQLPDKILLTALVITFGVQLYYYLYHFNSVLRYKRNLRKGIVPFLETTPPVSVIICAKNESEHLREFLPSVLEQDYPQYEVIVINDGSTDATEELLREMSKQYPHLYRTFVPDSANVISTKKLGITIGIKAAKYDLLLFTDADCKPTDKQWIRNMSRNFTQGTELVIGYGGYQKSKTLLGQLISFDTLFIGLESLGFALTGHPYMGVGRNMAYRKETFLREKGFSKFLKLQSGDDDLFVNRIANEYNTRVEISPESVTWSVPKATFNGWFRQKERHLSTSRFYTMRSLTMLGVEVLTRGLFYLLLLAILLFSPSLLKMIAFALFLCRYGIQLWTVNKIAKQWDEQRFYITLVLFDMFLPLVNLYIHLFGKKGNYQWK</sequence>
<accession>A0A7W5DNX7</accession>
<feature type="transmembrane region" description="Helical" evidence="4">
    <location>
        <begin position="15"/>
        <end position="33"/>
    </location>
</feature>
<dbReference type="RefSeq" id="WP_183412246.1">
    <property type="nucleotide sequence ID" value="NZ_JACHYB010000001.1"/>
</dbReference>
<keyword evidence="7" id="KW-1185">Reference proteome</keyword>